<gene>
    <name evidence="1" type="ORF">FRUB_05616</name>
</gene>
<sequence length="39" mass="4428">MPLLPREATARYCVPYNTAHYRAISTISGQICRVLLDHP</sequence>
<accession>A0A225DQB1</accession>
<keyword evidence="2" id="KW-1185">Reference proteome</keyword>
<evidence type="ECO:0000313" key="1">
    <source>
        <dbReference type="EMBL" id="OWK39726.1"/>
    </source>
</evidence>
<dbReference type="EMBL" id="NIDE01000009">
    <property type="protein sequence ID" value="OWK39726.1"/>
    <property type="molecule type" value="Genomic_DNA"/>
</dbReference>
<protein>
    <submittedName>
        <fullName evidence="1">Uncharacterized protein</fullName>
    </submittedName>
</protein>
<organism evidence="1 2">
    <name type="scientific">Fimbriiglobus ruber</name>
    <dbReference type="NCBI Taxonomy" id="1908690"/>
    <lineage>
        <taxon>Bacteria</taxon>
        <taxon>Pseudomonadati</taxon>
        <taxon>Planctomycetota</taxon>
        <taxon>Planctomycetia</taxon>
        <taxon>Gemmatales</taxon>
        <taxon>Gemmataceae</taxon>
        <taxon>Fimbriiglobus</taxon>
    </lineage>
</organism>
<comment type="caution">
    <text evidence="1">The sequence shown here is derived from an EMBL/GenBank/DDBJ whole genome shotgun (WGS) entry which is preliminary data.</text>
</comment>
<name>A0A225DQB1_9BACT</name>
<evidence type="ECO:0000313" key="2">
    <source>
        <dbReference type="Proteomes" id="UP000214646"/>
    </source>
</evidence>
<reference evidence="2" key="1">
    <citation type="submission" date="2017-06" db="EMBL/GenBank/DDBJ databases">
        <title>Genome analysis of Fimbriiglobus ruber SP5, the first member of the order Planctomycetales with confirmed chitinolytic capability.</title>
        <authorList>
            <person name="Ravin N.V."/>
            <person name="Rakitin A.L."/>
            <person name="Ivanova A.A."/>
            <person name="Beletsky A.V."/>
            <person name="Kulichevskaya I.S."/>
            <person name="Mardanov A.V."/>
            <person name="Dedysh S.N."/>
        </authorList>
    </citation>
    <scope>NUCLEOTIDE SEQUENCE [LARGE SCALE GENOMIC DNA]</scope>
    <source>
        <strain evidence="2">SP5</strain>
    </source>
</reference>
<proteinExistence type="predicted"/>
<dbReference type="Proteomes" id="UP000214646">
    <property type="component" value="Unassembled WGS sequence"/>
</dbReference>
<dbReference type="AlphaFoldDB" id="A0A225DQB1"/>